<dbReference type="InterPro" id="IPR004154">
    <property type="entry name" value="Anticodon-bd"/>
</dbReference>
<dbReference type="AlphaFoldDB" id="A0A1V6C9D5"/>
<comment type="catalytic activity">
    <reaction evidence="12 13">
        <text>tRNA(Thr) + L-threonine + ATP = L-threonyl-tRNA(Thr) + AMP + diphosphate + H(+)</text>
        <dbReference type="Rhea" id="RHEA:24624"/>
        <dbReference type="Rhea" id="RHEA-COMP:9670"/>
        <dbReference type="Rhea" id="RHEA-COMP:9704"/>
        <dbReference type="ChEBI" id="CHEBI:15378"/>
        <dbReference type="ChEBI" id="CHEBI:30616"/>
        <dbReference type="ChEBI" id="CHEBI:33019"/>
        <dbReference type="ChEBI" id="CHEBI:57926"/>
        <dbReference type="ChEBI" id="CHEBI:78442"/>
        <dbReference type="ChEBI" id="CHEBI:78534"/>
        <dbReference type="ChEBI" id="CHEBI:456215"/>
        <dbReference type="EC" id="6.1.1.3"/>
    </reaction>
</comment>
<dbReference type="InterPro" id="IPR006195">
    <property type="entry name" value="aa-tRNA-synth_II"/>
</dbReference>
<dbReference type="CDD" id="cd00860">
    <property type="entry name" value="ThrRS_anticodon"/>
    <property type="match status" value="1"/>
</dbReference>
<dbReference type="NCBIfam" id="TIGR00418">
    <property type="entry name" value="thrS"/>
    <property type="match status" value="1"/>
</dbReference>
<evidence type="ECO:0000256" key="12">
    <source>
        <dbReference type="ARBA" id="ARBA00049515"/>
    </source>
</evidence>
<comment type="caution">
    <text evidence="15">The sequence shown here is derived from an EMBL/GenBank/DDBJ whole genome shotgun (WGS) entry which is preliminary data.</text>
</comment>
<gene>
    <name evidence="15" type="primary">thrZ</name>
    <name evidence="13" type="synonym">thrS</name>
    <name evidence="15" type="ORF">BWX89_00904</name>
</gene>
<dbReference type="EC" id="6.1.1.3" evidence="13"/>
<dbReference type="InterPro" id="IPR047246">
    <property type="entry name" value="ThrRS_anticodon"/>
</dbReference>
<reference evidence="15" key="1">
    <citation type="submission" date="2017-02" db="EMBL/GenBank/DDBJ databases">
        <title>Delving into the versatile metabolic prowess of the omnipresent phylum Bacteroidetes.</title>
        <authorList>
            <person name="Nobu M.K."/>
            <person name="Mei R."/>
            <person name="Narihiro T."/>
            <person name="Kuroda K."/>
            <person name="Liu W.-T."/>
        </authorList>
    </citation>
    <scope>NUCLEOTIDE SEQUENCE</scope>
    <source>
        <strain evidence="15">ADurb.Bin131</strain>
    </source>
</reference>
<comment type="subcellular location">
    <subcellularLocation>
        <location evidence="13">Cytoplasm</location>
    </subcellularLocation>
</comment>
<evidence type="ECO:0000256" key="9">
    <source>
        <dbReference type="ARBA" id="ARBA00022884"/>
    </source>
</evidence>
<dbReference type="Gene3D" id="3.40.50.800">
    <property type="entry name" value="Anticodon-binding domain"/>
    <property type="match status" value="1"/>
</dbReference>
<dbReference type="Pfam" id="PF07973">
    <property type="entry name" value="tRNA_SAD"/>
    <property type="match status" value="1"/>
</dbReference>
<feature type="domain" description="Aminoacyl-transfer RNA synthetases class-II family profile" evidence="14">
    <location>
        <begin position="215"/>
        <end position="474"/>
    </location>
</feature>
<evidence type="ECO:0000256" key="13">
    <source>
        <dbReference type="HAMAP-Rule" id="MF_00184"/>
    </source>
</evidence>
<dbReference type="InterPro" id="IPR045864">
    <property type="entry name" value="aa-tRNA-synth_II/BPL/LPL"/>
</dbReference>
<dbReference type="CDD" id="cd00771">
    <property type="entry name" value="ThrRS_core"/>
    <property type="match status" value="1"/>
</dbReference>
<dbReference type="GO" id="GO:0005524">
    <property type="term" value="F:ATP binding"/>
    <property type="evidence" value="ECO:0007669"/>
    <property type="project" value="UniProtKB-UniRule"/>
</dbReference>
<sequence>MKKNFENNLDALRHTASHILAQSVKRLYPDTKLGIGPAIEDGFYYDFFRKEPFTPDDIKKITDEMKKIIKEDLKIERIECEKNKAAEIIKDEPLKLEILSEIPDEKVSFYKQGEFIDLCAGPHVSSTGQVKHFKLMNISSAYWKGNENRETLQRIYGVCFTTAEELKEYLKNLEEAKKRDHRILGPAIGLFSLHPEYGPGLVYWHPKGGITRKVIEDFWKDTHLERGYQIVYTPHIADISLWEKSGHLSFYKENMYPPMNIEDGISYQLKPMNCPFHILIYQSTLHSYREFPIRWAELGTVYRYEKDGVLHGVLRVRGFTQDDAHIFCRPDQIETEVVDVLDLVMYFLSSFGFSEYEIFLSTRPDKFVGTVENWEKATKALENALIKKNLQYQIDPGEGVFYGPKIDIKIKDCLKRTWQCSTIQVDFNIPERFGIKYVNQDNKFERPILIHRAIMGSLERFFGILIEHYSGNFPVWLSPVQVKILTIADRFIPYAEEVLICCKKNKIRAEIDASQESLNKKIRFAENEKIPIIAVIGEKEQLSNTVAVRLHKKGMVGVFLVEELIEKIKSIDNARKIEIDI</sequence>
<evidence type="ECO:0000256" key="5">
    <source>
        <dbReference type="ARBA" id="ARBA00022723"/>
    </source>
</evidence>
<dbReference type="GO" id="GO:0000049">
    <property type="term" value="F:tRNA binding"/>
    <property type="evidence" value="ECO:0007669"/>
    <property type="project" value="UniProtKB-KW"/>
</dbReference>
<dbReference type="GO" id="GO:0004829">
    <property type="term" value="F:threonine-tRNA ligase activity"/>
    <property type="evidence" value="ECO:0007669"/>
    <property type="project" value="UniProtKB-UniRule"/>
</dbReference>
<dbReference type="Proteomes" id="UP000485562">
    <property type="component" value="Unassembled WGS sequence"/>
</dbReference>
<dbReference type="SUPFAM" id="SSF55186">
    <property type="entry name" value="ThrRS/AlaRS common domain"/>
    <property type="match status" value="1"/>
</dbReference>
<feature type="binding site" evidence="13">
    <location>
        <position position="325"/>
    </location>
    <ligand>
        <name>Zn(2+)</name>
        <dbReference type="ChEBI" id="CHEBI:29105"/>
        <note>catalytic</note>
    </ligand>
</feature>
<keyword evidence="6 13" id="KW-0547">Nucleotide-binding</keyword>
<proteinExistence type="inferred from homology"/>
<keyword evidence="11 13" id="KW-0030">Aminoacyl-tRNA synthetase</keyword>
<dbReference type="FunFam" id="3.30.930.10:FF:000002">
    <property type="entry name" value="Threonine--tRNA ligase"/>
    <property type="match status" value="1"/>
</dbReference>
<dbReference type="InterPro" id="IPR012947">
    <property type="entry name" value="tRNA_SAD"/>
</dbReference>
<evidence type="ECO:0000256" key="1">
    <source>
        <dbReference type="ARBA" id="ARBA00008226"/>
    </source>
</evidence>
<dbReference type="Gene3D" id="3.30.980.10">
    <property type="entry name" value="Threonyl-trna Synthetase, Chain A, domain 2"/>
    <property type="match status" value="1"/>
</dbReference>
<dbReference type="Pfam" id="PF00587">
    <property type="entry name" value="tRNA-synt_2b"/>
    <property type="match status" value="1"/>
</dbReference>
<dbReference type="InterPro" id="IPR033728">
    <property type="entry name" value="ThrRS_core"/>
</dbReference>
<evidence type="ECO:0000256" key="2">
    <source>
        <dbReference type="ARBA" id="ARBA00022490"/>
    </source>
</evidence>
<protein>
    <recommendedName>
        <fullName evidence="13">Threonine--tRNA ligase</fullName>
        <ecNumber evidence="13">6.1.1.3</ecNumber>
    </recommendedName>
    <alternativeName>
        <fullName evidence="13">Threonyl-tRNA synthetase</fullName>
        <shortName evidence="13">ThrRS</shortName>
    </alternativeName>
</protein>
<dbReference type="InterPro" id="IPR002314">
    <property type="entry name" value="aa-tRNA-synt_IIb"/>
</dbReference>
<comment type="cofactor">
    <cofactor evidence="13">
        <name>Zn(2+)</name>
        <dbReference type="ChEBI" id="CHEBI:29105"/>
    </cofactor>
    <text evidence="13">Binds 1 zinc ion per subunit.</text>
</comment>
<dbReference type="FunFam" id="3.40.50.800:FF:000001">
    <property type="entry name" value="Threonine--tRNA ligase"/>
    <property type="match status" value="1"/>
</dbReference>
<dbReference type="Pfam" id="PF03129">
    <property type="entry name" value="HGTP_anticodon"/>
    <property type="match status" value="1"/>
</dbReference>
<comment type="caution">
    <text evidence="13">Lacks conserved residue(s) required for the propagation of feature annotation.</text>
</comment>
<keyword evidence="3 13" id="KW-0820">tRNA-binding</keyword>
<dbReference type="EMBL" id="MWDQ01000077">
    <property type="protein sequence ID" value="OQB73517.1"/>
    <property type="molecule type" value="Genomic_DNA"/>
</dbReference>
<dbReference type="InterPro" id="IPR002320">
    <property type="entry name" value="Thr-tRNA-ligase_IIa"/>
</dbReference>
<evidence type="ECO:0000256" key="3">
    <source>
        <dbReference type="ARBA" id="ARBA00022555"/>
    </source>
</evidence>
<evidence type="ECO:0000256" key="4">
    <source>
        <dbReference type="ARBA" id="ARBA00022598"/>
    </source>
</evidence>
<name>A0A1V6C9D5_UNCT6</name>
<keyword evidence="8 13" id="KW-0067">ATP-binding</keyword>
<comment type="similarity">
    <text evidence="1 13">Belongs to the class-II aminoacyl-tRNA synthetase family.</text>
</comment>
<comment type="subunit">
    <text evidence="13">Homodimer.</text>
</comment>
<dbReference type="PRINTS" id="PR01047">
    <property type="entry name" value="TRNASYNTHTHR"/>
</dbReference>
<organism evidence="15">
    <name type="scientific">candidate division TA06 bacterium ADurb.Bin131</name>
    <dbReference type="NCBI Taxonomy" id="1852827"/>
    <lineage>
        <taxon>Bacteria</taxon>
        <taxon>Bacteria division TA06</taxon>
    </lineage>
</organism>
<keyword evidence="9 13" id="KW-0694">RNA-binding</keyword>
<dbReference type="SUPFAM" id="SSF55681">
    <property type="entry name" value="Class II aaRS and biotin synthetases"/>
    <property type="match status" value="1"/>
</dbReference>
<dbReference type="FunFam" id="3.30.980.10:FF:000005">
    <property type="entry name" value="Threonyl-tRNA synthetase, mitochondrial"/>
    <property type="match status" value="1"/>
</dbReference>
<evidence type="ECO:0000259" key="14">
    <source>
        <dbReference type="PROSITE" id="PS50862"/>
    </source>
</evidence>
<dbReference type="InterPro" id="IPR018163">
    <property type="entry name" value="Thr/Ala-tRNA-synth_IIc_edit"/>
</dbReference>
<evidence type="ECO:0000256" key="10">
    <source>
        <dbReference type="ARBA" id="ARBA00022917"/>
    </source>
</evidence>
<evidence type="ECO:0000256" key="11">
    <source>
        <dbReference type="ARBA" id="ARBA00023146"/>
    </source>
</evidence>
<evidence type="ECO:0000256" key="8">
    <source>
        <dbReference type="ARBA" id="ARBA00022840"/>
    </source>
</evidence>
<accession>A0A1V6C9D5</accession>
<keyword evidence="4 13" id="KW-0436">Ligase</keyword>
<keyword evidence="7 13" id="KW-0862">Zinc</keyword>
<feature type="binding site" evidence="13">
    <location>
        <position position="451"/>
    </location>
    <ligand>
        <name>Zn(2+)</name>
        <dbReference type="ChEBI" id="CHEBI:29105"/>
        <note>catalytic</note>
    </ligand>
</feature>
<evidence type="ECO:0000256" key="6">
    <source>
        <dbReference type="ARBA" id="ARBA00022741"/>
    </source>
</evidence>
<dbReference type="HAMAP" id="MF_00184">
    <property type="entry name" value="Thr_tRNA_synth"/>
    <property type="match status" value="1"/>
</dbReference>
<keyword evidence="5 13" id="KW-0479">Metal-binding</keyword>
<evidence type="ECO:0000313" key="15">
    <source>
        <dbReference type="EMBL" id="OQB73517.1"/>
    </source>
</evidence>
<dbReference type="PANTHER" id="PTHR11451">
    <property type="entry name" value="THREONINE-TRNA LIGASE"/>
    <property type="match status" value="1"/>
</dbReference>
<dbReference type="GO" id="GO:0005737">
    <property type="term" value="C:cytoplasm"/>
    <property type="evidence" value="ECO:0007669"/>
    <property type="project" value="UniProtKB-SubCell"/>
</dbReference>
<evidence type="ECO:0000256" key="7">
    <source>
        <dbReference type="ARBA" id="ARBA00022833"/>
    </source>
</evidence>
<feature type="binding site" evidence="13">
    <location>
        <position position="274"/>
    </location>
    <ligand>
        <name>Zn(2+)</name>
        <dbReference type="ChEBI" id="CHEBI:29105"/>
        <note>catalytic</note>
    </ligand>
</feature>
<dbReference type="InterPro" id="IPR036621">
    <property type="entry name" value="Anticodon-bd_dom_sf"/>
</dbReference>
<dbReference type="PROSITE" id="PS50862">
    <property type="entry name" value="AA_TRNA_LIGASE_II"/>
    <property type="match status" value="1"/>
</dbReference>
<keyword evidence="10 13" id="KW-0648">Protein biosynthesis</keyword>
<dbReference type="Gene3D" id="3.30.930.10">
    <property type="entry name" value="Bira Bifunctional Protein, Domain 2"/>
    <property type="match status" value="1"/>
</dbReference>
<dbReference type="SMART" id="SM00863">
    <property type="entry name" value="tRNA_SAD"/>
    <property type="match status" value="1"/>
</dbReference>
<dbReference type="SUPFAM" id="SSF52954">
    <property type="entry name" value="Class II aaRS ABD-related"/>
    <property type="match status" value="1"/>
</dbReference>
<keyword evidence="2 13" id="KW-0963">Cytoplasm</keyword>
<dbReference type="GO" id="GO:0046872">
    <property type="term" value="F:metal ion binding"/>
    <property type="evidence" value="ECO:0007669"/>
    <property type="project" value="UniProtKB-KW"/>
</dbReference>
<dbReference type="GO" id="GO:0006435">
    <property type="term" value="P:threonyl-tRNA aminoacylation"/>
    <property type="evidence" value="ECO:0007669"/>
    <property type="project" value="UniProtKB-UniRule"/>
</dbReference>
<dbReference type="PANTHER" id="PTHR11451:SF44">
    <property type="entry name" value="THREONINE--TRNA LIGASE, CHLOROPLASTIC_MITOCHONDRIAL 2"/>
    <property type="match status" value="1"/>
</dbReference>